<feature type="compositionally biased region" description="Low complexity" evidence="1">
    <location>
        <begin position="102"/>
        <end position="119"/>
    </location>
</feature>
<dbReference type="AlphaFoldDB" id="A0AAN6QEL2"/>
<comment type="caution">
    <text evidence="3">The sequence shown here is derived from an EMBL/GenBank/DDBJ whole genome shotgun (WGS) entry which is preliminary data.</text>
</comment>
<organism evidence="3 4">
    <name type="scientific">Parathielavia hyrcaniae</name>
    <dbReference type="NCBI Taxonomy" id="113614"/>
    <lineage>
        <taxon>Eukaryota</taxon>
        <taxon>Fungi</taxon>
        <taxon>Dikarya</taxon>
        <taxon>Ascomycota</taxon>
        <taxon>Pezizomycotina</taxon>
        <taxon>Sordariomycetes</taxon>
        <taxon>Sordariomycetidae</taxon>
        <taxon>Sordariales</taxon>
        <taxon>Chaetomiaceae</taxon>
        <taxon>Parathielavia</taxon>
    </lineage>
</organism>
<dbReference type="PANTHER" id="PTHR39460:SF1">
    <property type="entry name" value="C6 TRANSCRIPTION FACTOR"/>
    <property type="match status" value="1"/>
</dbReference>
<protein>
    <recommendedName>
        <fullName evidence="2">DUF7729 domain-containing protein</fullName>
    </recommendedName>
</protein>
<feature type="region of interest" description="Disordered" evidence="1">
    <location>
        <begin position="1"/>
        <end position="28"/>
    </location>
</feature>
<reference evidence="3" key="2">
    <citation type="submission" date="2023-05" db="EMBL/GenBank/DDBJ databases">
        <authorList>
            <consortium name="Lawrence Berkeley National Laboratory"/>
            <person name="Steindorff A."/>
            <person name="Hensen N."/>
            <person name="Bonometti L."/>
            <person name="Westerberg I."/>
            <person name="Brannstrom I.O."/>
            <person name="Guillou S."/>
            <person name="Cros-Aarteil S."/>
            <person name="Calhoun S."/>
            <person name="Haridas S."/>
            <person name="Kuo A."/>
            <person name="Mondo S."/>
            <person name="Pangilinan J."/>
            <person name="Riley R."/>
            <person name="Labutti K."/>
            <person name="Andreopoulos B."/>
            <person name="Lipzen A."/>
            <person name="Chen C."/>
            <person name="Yanf M."/>
            <person name="Daum C."/>
            <person name="Ng V."/>
            <person name="Clum A."/>
            <person name="Ohm R."/>
            <person name="Martin F."/>
            <person name="Silar P."/>
            <person name="Natvig D."/>
            <person name="Lalanne C."/>
            <person name="Gautier V."/>
            <person name="Ament-Velasquez S.L."/>
            <person name="Kruys A."/>
            <person name="Hutchinson M.I."/>
            <person name="Powell A.J."/>
            <person name="Barry K."/>
            <person name="Miller A.N."/>
            <person name="Grigoriev I.V."/>
            <person name="Debuchy R."/>
            <person name="Gladieux P."/>
            <person name="Thoren M.H."/>
            <person name="Johannesson H."/>
        </authorList>
    </citation>
    <scope>NUCLEOTIDE SEQUENCE</scope>
    <source>
        <strain evidence="3">CBS 757.83</strain>
    </source>
</reference>
<accession>A0AAN6QEL2</accession>
<reference evidence="3" key="1">
    <citation type="journal article" date="2023" name="Mol. Phylogenet. Evol.">
        <title>Genome-scale phylogeny and comparative genomics of the fungal order Sordariales.</title>
        <authorList>
            <person name="Hensen N."/>
            <person name="Bonometti L."/>
            <person name="Westerberg I."/>
            <person name="Brannstrom I.O."/>
            <person name="Guillou S."/>
            <person name="Cros-Aarteil S."/>
            <person name="Calhoun S."/>
            <person name="Haridas S."/>
            <person name="Kuo A."/>
            <person name="Mondo S."/>
            <person name="Pangilinan J."/>
            <person name="Riley R."/>
            <person name="LaButti K."/>
            <person name="Andreopoulos B."/>
            <person name="Lipzen A."/>
            <person name="Chen C."/>
            <person name="Yan M."/>
            <person name="Daum C."/>
            <person name="Ng V."/>
            <person name="Clum A."/>
            <person name="Steindorff A."/>
            <person name="Ohm R.A."/>
            <person name="Martin F."/>
            <person name="Silar P."/>
            <person name="Natvig D.O."/>
            <person name="Lalanne C."/>
            <person name="Gautier V."/>
            <person name="Ament-Velasquez S.L."/>
            <person name="Kruys A."/>
            <person name="Hutchinson M.I."/>
            <person name="Powell A.J."/>
            <person name="Barry K."/>
            <person name="Miller A.N."/>
            <person name="Grigoriev I.V."/>
            <person name="Debuchy R."/>
            <person name="Gladieux P."/>
            <person name="Hiltunen Thoren M."/>
            <person name="Johannesson H."/>
        </authorList>
    </citation>
    <scope>NUCLEOTIDE SEQUENCE</scope>
    <source>
        <strain evidence="3">CBS 757.83</strain>
    </source>
</reference>
<keyword evidence="4" id="KW-1185">Reference proteome</keyword>
<name>A0AAN6QEL2_9PEZI</name>
<sequence>MTSAAASSSAGPISGQSSRPNYRFPSTRRWQPTTSWTLIFAVVVCFASHALAAGSDVAPPTETLVIDHRVPYREGQRWAMFSEQDAERRKVQKRDTSDDSESTSTESSDSPETSRSVSVTTTFSIAVGTPSPSGTSTTASTSPLPSIFDSLPADFEPGPNGQPSNCLNFINAFLTNSTFQECYPLSMLFDKSKSFFEAQKSLVGITRTLDATCAVNATFCSAYLNNLAGELILPENCGADYQAGGAVVVDAYVAMRAYAPVYSAGCLRDPDSGAYCYASAATNRTNRTGNAYLYFLPLNKTLPGTTVPDCGECLRGTMAVYQAATADRRQWIANTYVAAAKQINTVCGPGFVNETLAAAVIPSGAGGGVSAGPSAWAVTAGTLLGVMWWAL</sequence>
<evidence type="ECO:0000313" key="3">
    <source>
        <dbReference type="EMBL" id="KAK4106021.1"/>
    </source>
</evidence>
<evidence type="ECO:0000259" key="2">
    <source>
        <dbReference type="Pfam" id="PF24855"/>
    </source>
</evidence>
<feature type="domain" description="DUF7729" evidence="2">
    <location>
        <begin position="144"/>
        <end position="355"/>
    </location>
</feature>
<proteinExistence type="predicted"/>
<dbReference type="EMBL" id="MU863624">
    <property type="protein sequence ID" value="KAK4106021.1"/>
    <property type="molecule type" value="Genomic_DNA"/>
</dbReference>
<feature type="region of interest" description="Disordered" evidence="1">
    <location>
        <begin position="77"/>
        <end position="119"/>
    </location>
</feature>
<feature type="compositionally biased region" description="Basic and acidic residues" evidence="1">
    <location>
        <begin position="85"/>
        <end position="97"/>
    </location>
</feature>
<evidence type="ECO:0000256" key="1">
    <source>
        <dbReference type="SAM" id="MobiDB-lite"/>
    </source>
</evidence>
<dbReference type="Pfam" id="PF24855">
    <property type="entry name" value="DUF7729"/>
    <property type="match status" value="1"/>
</dbReference>
<dbReference type="InterPro" id="IPR056146">
    <property type="entry name" value="DUF7729"/>
</dbReference>
<evidence type="ECO:0000313" key="4">
    <source>
        <dbReference type="Proteomes" id="UP001305647"/>
    </source>
</evidence>
<feature type="compositionally biased region" description="Low complexity" evidence="1">
    <location>
        <begin position="1"/>
        <end position="10"/>
    </location>
</feature>
<dbReference type="Proteomes" id="UP001305647">
    <property type="component" value="Unassembled WGS sequence"/>
</dbReference>
<dbReference type="PANTHER" id="PTHR39460">
    <property type="entry name" value="EXPRESSED PROTEIN"/>
    <property type="match status" value="1"/>
</dbReference>
<gene>
    <name evidence="3" type="ORF">N658DRAFT_414512</name>
</gene>